<feature type="region of interest" description="Disordered" evidence="2">
    <location>
        <begin position="426"/>
        <end position="506"/>
    </location>
</feature>
<dbReference type="EMBL" id="ML976614">
    <property type="protein sequence ID" value="KAF1849572.1"/>
    <property type="molecule type" value="Genomic_DNA"/>
</dbReference>
<proteinExistence type="inferred from homology"/>
<dbReference type="GO" id="GO:0016887">
    <property type="term" value="F:ATP hydrolysis activity"/>
    <property type="evidence" value="ECO:0007669"/>
    <property type="project" value="InterPro"/>
</dbReference>
<reference evidence="4" key="1">
    <citation type="submission" date="2020-01" db="EMBL/GenBank/DDBJ databases">
        <authorList>
            <consortium name="DOE Joint Genome Institute"/>
            <person name="Haridas S."/>
            <person name="Albert R."/>
            <person name="Binder M."/>
            <person name="Bloem J."/>
            <person name="Labutti K."/>
            <person name="Salamov A."/>
            <person name="Andreopoulos B."/>
            <person name="Baker S.E."/>
            <person name="Barry K."/>
            <person name="Bills G."/>
            <person name="Bluhm B.H."/>
            <person name="Cannon C."/>
            <person name="Castanera R."/>
            <person name="Culley D.E."/>
            <person name="Daum C."/>
            <person name="Ezra D."/>
            <person name="Gonzalez J.B."/>
            <person name="Henrissat B."/>
            <person name="Kuo A."/>
            <person name="Liang C."/>
            <person name="Lipzen A."/>
            <person name="Lutzoni F."/>
            <person name="Magnuson J."/>
            <person name="Mondo S."/>
            <person name="Nolan M."/>
            <person name="Ohm R."/>
            <person name="Pangilinan J."/>
            <person name="Park H.-J."/>
            <person name="Ramirez L."/>
            <person name="Alfaro M."/>
            <person name="Sun H."/>
            <person name="Tritt A."/>
            <person name="Yoshinaga Y."/>
            <person name="Zwiers L.-H."/>
            <person name="Turgeon B.G."/>
            <person name="Goodwin S.B."/>
            <person name="Spatafora J.W."/>
            <person name="Crous P.W."/>
            <person name="Grigoriev I.V."/>
        </authorList>
    </citation>
    <scope>NUCLEOTIDE SEQUENCE</scope>
    <source>
        <strain evidence="4">CBS 394.84</strain>
    </source>
</reference>
<dbReference type="Proteomes" id="UP000800039">
    <property type="component" value="Unassembled WGS sequence"/>
</dbReference>
<dbReference type="InterPro" id="IPR014790">
    <property type="entry name" value="MutL_C"/>
</dbReference>
<feature type="compositionally biased region" description="Polar residues" evidence="2">
    <location>
        <begin position="466"/>
        <end position="484"/>
    </location>
</feature>
<dbReference type="PANTHER" id="PTHR10073:SF47">
    <property type="entry name" value="DNA MISMATCH REPAIR PROTEIN MLH3"/>
    <property type="match status" value="1"/>
</dbReference>
<organism evidence="4 5">
    <name type="scientific">Cucurbitaria berberidis CBS 394.84</name>
    <dbReference type="NCBI Taxonomy" id="1168544"/>
    <lineage>
        <taxon>Eukaryota</taxon>
        <taxon>Fungi</taxon>
        <taxon>Dikarya</taxon>
        <taxon>Ascomycota</taxon>
        <taxon>Pezizomycotina</taxon>
        <taxon>Dothideomycetes</taxon>
        <taxon>Pleosporomycetidae</taxon>
        <taxon>Pleosporales</taxon>
        <taxon>Pleosporineae</taxon>
        <taxon>Cucurbitariaceae</taxon>
        <taxon>Cucurbitaria</taxon>
    </lineage>
</organism>
<comment type="caution">
    <text evidence="4">The sequence shown here is derived from an EMBL/GenBank/DDBJ whole genome shotgun (WGS) entry which is preliminary data.</text>
</comment>
<dbReference type="PANTHER" id="PTHR10073">
    <property type="entry name" value="DNA MISMATCH REPAIR PROTEIN MLH, PMS, MUTL"/>
    <property type="match status" value="1"/>
</dbReference>
<dbReference type="GO" id="GO:0140664">
    <property type="term" value="F:ATP-dependent DNA damage sensor activity"/>
    <property type="evidence" value="ECO:0007669"/>
    <property type="project" value="InterPro"/>
</dbReference>
<protein>
    <recommendedName>
        <fullName evidence="3">MutL C-terminal dimerisation domain-containing protein</fullName>
    </recommendedName>
</protein>
<dbReference type="InterPro" id="IPR038973">
    <property type="entry name" value="MutL/Mlh/Pms-like"/>
</dbReference>
<dbReference type="InterPro" id="IPR036890">
    <property type="entry name" value="HATPase_C_sf"/>
</dbReference>
<dbReference type="GO" id="GO:0005524">
    <property type="term" value="F:ATP binding"/>
    <property type="evidence" value="ECO:0007669"/>
    <property type="project" value="InterPro"/>
</dbReference>
<dbReference type="Gene3D" id="3.30.565.10">
    <property type="entry name" value="Histidine kinase-like ATPase, C-terminal domain"/>
    <property type="match status" value="1"/>
</dbReference>
<dbReference type="SUPFAM" id="SSF55874">
    <property type="entry name" value="ATPase domain of HSP90 chaperone/DNA topoisomerase II/histidine kinase"/>
    <property type="match status" value="1"/>
</dbReference>
<feature type="domain" description="MutL C-terminal dimerisation" evidence="3">
    <location>
        <begin position="725"/>
        <end position="939"/>
    </location>
</feature>
<dbReference type="RefSeq" id="XP_040792135.1">
    <property type="nucleotide sequence ID" value="XM_040932268.1"/>
</dbReference>
<dbReference type="OrthoDB" id="429932at2759"/>
<feature type="compositionally biased region" description="Polar residues" evidence="2">
    <location>
        <begin position="433"/>
        <end position="448"/>
    </location>
</feature>
<dbReference type="InterPro" id="IPR037198">
    <property type="entry name" value="MutL_C_sf"/>
</dbReference>
<keyword evidence="5" id="KW-1185">Reference proteome</keyword>
<evidence type="ECO:0000256" key="1">
    <source>
        <dbReference type="ARBA" id="ARBA00006082"/>
    </source>
</evidence>
<dbReference type="GO" id="GO:0006298">
    <property type="term" value="P:mismatch repair"/>
    <property type="evidence" value="ECO:0007669"/>
    <property type="project" value="InterPro"/>
</dbReference>
<evidence type="ECO:0000259" key="3">
    <source>
        <dbReference type="SMART" id="SM00853"/>
    </source>
</evidence>
<evidence type="ECO:0000313" key="4">
    <source>
        <dbReference type="EMBL" id="KAF1849572.1"/>
    </source>
</evidence>
<accession>A0A9P4GPT1</accession>
<dbReference type="InterPro" id="IPR042120">
    <property type="entry name" value="MutL_C_dimsub"/>
</dbReference>
<dbReference type="GO" id="GO:0032300">
    <property type="term" value="C:mismatch repair complex"/>
    <property type="evidence" value="ECO:0007669"/>
    <property type="project" value="InterPro"/>
</dbReference>
<name>A0A9P4GPT1_9PLEO</name>
<dbReference type="Gene3D" id="3.30.1540.20">
    <property type="entry name" value="MutL, C-terminal domain, dimerisation subdomain"/>
    <property type="match status" value="1"/>
</dbReference>
<dbReference type="AlphaFoldDB" id="A0A9P4GPT1"/>
<dbReference type="SUPFAM" id="SSF118116">
    <property type="entry name" value="DNA mismatch repair protein MutL"/>
    <property type="match status" value="1"/>
</dbReference>
<sequence>MTQEDDVCEEATSANARGRSILPLPDAVIAQVKSSTAIVSLTGVILGLLSNSLDAKASSIDATVDFARGGCTIEDNGLGISPVEFTDEGGLGKLHCTSKYYSHDTLLGRNGAFLAALAAMSLMTITSRHHEYRSHNSITFLHSKATERRLPASTNQQVHSKHGTRVTVRNLFGNLPVRVKQRSMVTEQKAEVDRLWHSLKRHVTGLLLGWGGVISLKIRDGDNRVLLNFNTSSSSVATRTYNKGIDKPRSAQLSSMLNLLTQANYITIDEWASWVPAAASTSALSIKGAISLDPAPSKNVQYISLGIRSLSAESGQNELYDVVNRLFALSSFGTVEDGVDVDDLETVRRQADKRFKNGEYTNWQLKSRKDVDRYPMFHLRISLNSDHAARLSEDRLTRDETNLQAAIEVLSAMVTQWLSVHHFQPKLSRKSRNQPSHASPAPSESVQGGSLLLPEDQVAPTARTGARSSTRSATAIPKSTTSATCKWKRPTSVTSREPSEKRQNGAFAEWSRIKSANSSFFSNLPTLSKSTIGRGAATQLDCEDVDRSPAFPTRPEGFSNFEVEPVPRGAFNACSLGEEPSEAAIGPCADDDEPDDAILWADPSTKQTYTLNARTGCVMPDARARPKTHSATSTLGITQKLNTSIRLTSRPATALAKKTPWLDSVLQTWDNPIFIPSEQRIQQVSLERNGFEGASHQCSHLDMDKAATTTGASRLSKQGLQEAEVIAQVDDKFILIKMQGASTSSPGQKPNGGELLVLVDQHAADERVQVESLLRELCTPLTETSVRSSYQSKLGHRAQVASVTLARSIQFTISPQERMHFETHAARFAAWGILYDVVKSPSSSTTTRPGTSDKTQSLLSVTTLPPGISERCKSDPQVLFSFLRSSVWTYADDPHLSLSSTENADASDWVRRLATCPQGLIGLINSRACRSAIMFNDKLGLDQCELLLKELSRCVFPFMCAHGRPSMVPLLDLGSIGHVVHGLGGEGGAERDRKSFVEAWKTWRRKD</sequence>
<dbReference type="SMART" id="SM00853">
    <property type="entry name" value="MutL_C"/>
    <property type="match status" value="1"/>
</dbReference>
<dbReference type="Pfam" id="PF13589">
    <property type="entry name" value="HATPase_c_3"/>
    <property type="match status" value="1"/>
</dbReference>
<evidence type="ECO:0000256" key="2">
    <source>
        <dbReference type="SAM" id="MobiDB-lite"/>
    </source>
</evidence>
<evidence type="ECO:0000313" key="5">
    <source>
        <dbReference type="Proteomes" id="UP000800039"/>
    </source>
</evidence>
<dbReference type="GeneID" id="63849519"/>
<gene>
    <name evidence="4" type="ORF">K460DRAFT_360433</name>
</gene>
<comment type="similarity">
    <text evidence="1">Belongs to the DNA mismatch repair MutL/HexB family.</text>
</comment>